<dbReference type="AlphaFoldDB" id="A0A0A8ZT48"/>
<accession>A0A0A8ZT48</accession>
<evidence type="ECO:0000313" key="1">
    <source>
        <dbReference type="EMBL" id="JAD42559.1"/>
    </source>
</evidence>
<sequence length="51" mass="5989">MSILFPLFWHYRPNFFSELGSNTAVGSQHARAIIMVVFRFCCWCLSRPTFC</sequence>
<organism evidence="1">
    <name type="scientific">Arundo donax</name>
    <name type="common">Giant reed</name>
    <name type="synonym">Donax arundinaceus</name>
    <dbReference type="NCBI Taxonomy" id="35708"/>
    <lineage>
        <taxon>Eukaryota</taxon>
        <taxon>Viridiplantae</taxon>
        <taxon>Streptophyta</taxon>
        <taxon>Embryophyta</taxon>
        <taxon>Tracheophyta</taxon>
        <taxon>Spermatophyta</taxon>
        <taxon>Magnoliopsida</taxon>
        <taxon>Liliopsida</taxon>
        <taxon>Poales</taxon>
        <taxon>Poaceae</taxon>
        <taxon>PACMAD clade</taxon>
        <taxon>Arundinoideae</taxon>
        <taxon>Arundineae</taxon>
        <taxon>Arundo</taxon>
    </lineage>
</organism>
<proteinExistence type="predicted"/>
<name>A0A0A8ZT48_ARUDO</name>
<protein>
    <submittedName>
        <fullName evidence="1">Uncharacterized protein</fullName>
    </submittedName>
</protein>
<reference evidence="1" key="2">
    <citation type="journal article" date="2015" name="Data Brief">
        <title>Shoot transcriptome of the giant reed, Arundo donax.</title>
        <authorList>
            <person name="Barrero R.A."/>
            <person name="Guerrero F.D."/>
            <person name="Moolhuijzen P."/>
            <person name="Goolsby J.A."/>
            <person name="Tidwell J."/>
            <person name="Bellgard S.E."/>
            <person name="Bellgard M.I."/>
        </authorList>
    </citation>
    <scope>NUCLEOTIDE SEQUENCE</scope>
    <source>
        <tissue evidence="1">Shoot tissue taken approximately 20 cm above the soil surface</tissue>
    </source>
</reference>
<reference evidence="1" key="1">
    <citation type="submission" date="2014-09" db="EMBL/GenBank/DDBJ databases">
        <authorList>
            <person name="Magalhaes I.L.F."/>
            <person name="Oliveira U."/>
            <person name="Santos F.R."/>
            <person name="Vidigal T.H.D.A."/>
            <person name="Brescovit A.D."/>
            <person name="Santos A.J."/>
        </authorList>
    </citation>
    <scope>NUCLEOTIDE SEQUENCE</scope>
    <source>
        <tissue evidence="1">Shoot tissue taken approximately 20 cm above the soil surface</tissue>
    </source>
</reference>
<dbReference type="EMBL" id="GBRH01255336">
    <property type="protein sequence ID" value="JAD42559.1"/>
    <property type="molecule type" value="Transcribed_RNA"/>
</dbReference>